<protein>
    <submittedName>
        <fullName evidence="1">Uncharacterized protein</fullName>
    </submittedName>
</protein>
<organism evidence="1 2">
    <name type="scientific">Acanthoscelides obtectus</name>
    <name type="common">Bean weevil</name>
    <name type="synonym">Bruchus obtectus</name>
    <dbReference type="NCBI Taxonomy" id="200917"/>
    <lineage>
        <taxon>Eukaryota</taxon>
        <taxon>Metazoa</taxon>
        <taxon>Ecdysozoa</taxon>
        <taxon>Arthropoda</taxon>
        <taxon>Hexapoda</taxon>
        <taxon>Insecta</taxon>
        <taxon>Pterygota</taxon>
        <taxon>Neoptera</taxon>
        <taxon>Endopterygota</taxon>
        <taxon>Coleoptera</taxon>
        <taxon>Polyphaga</taxon>
        <taxon>Cucujiformia</taxon>
        <taxon>Chrysomeloidea</taxon>
        <taxon>Chrysomelidae</taxon>
        <taxon>Bruchinae</taxon>
        <taxon>Bruchini</taxon>
        <taxon>Acanthoscelides</taxon>
    </lineage>
</organism>
<proteinExistence type="predicted"/>
<accession>A0A9P0VSJ2</accession>
<gene>
    <name evidence="1" type="ORF">ACAOBT_LOCUS36800</name>
</gene>
<keyword evidence="2" id="KW-1185">Reference proteome</keyword>
<dbReference type="Proteomes" id="UP001152888">
    <property type="component" value="Unassembled WGS sequence"/>
</dbReference>
<evidence type="ECO:0000313" key="1">
    <source>
        <dbReference type="EMBL" id="CAH2018737.1"/>
    </source>
</evidence>
<evidence type="ECO:0000313" key="2">
    <source>
        <dbReference type="Proteomes" id="UP001152888"/>
    </source>
</evidence>
<comment type="caution">
    <text evidence="1">The sequence shown here is derived from an EMBL/GenBank/DDBJ whole genome shotgun (WGS) entry which is preliminary data.</text>
</comment>
<dbReference type="EMBL" id="CAKOFQ010009914">
    <property type="protein sequence ID" value="CAH2018737.1"/>
    <property type="molecule type" value="Genomic_DNA"/>
</dbReference>
<dbReference type="AlphaFoldDB" id="A0A9P0VSJ2"/>
<name>A0A9P0VSJ2_ACAOB</name>
<sequence length="63" mass="7687">METWNRRRTFTFPNRQSWSYHTTPRVQAWLLSQRRRNFGLERKTAIHHEYRAFVSVADHGNIA</sequence>
<reference evidence="1" key="1">
    <citation type="submission" date="2022-03" db="EMBL/GenBank/DDBJ databases">
        <authorList>
            <person name="Sayadi A."/>
        </authorList>
    </citation>
    <scope>NUCLEOTIDE SEQUENCE</scope>
</reference>